<evidence type="ECO:0000313" key="10">
    <source>
        <dbReference type="Proteomes" id="UP000095287"/>
    </source>
</evidence>
<evidence type="ECO:0000256" key="1">
    <source>
        <dbReference type="ARBA" id="ARBA00004123"/>
    </source>
</evidence>
<keyword evidence="4 8" id="KW-0805">Transcription regulation</keyword>
<name>A0A1I8ADE1_9BILA</name>
<evidence type="ECO:0000256" key="2">
    <source>
        <dbReference type="ARBA" id="ARBA00005716"/>
    </source>
</evidence>
<proteinExistence type="inferred from homology"/>
<dbReference type="PANTHER" id="PTHR13074">
    <property type="entry name" value="MEDIATOR OF RNA POLYMERASE II TRANSCRIPTION SUBUNIT 8"/>
    <property type="match status" value="1"/>
</dbReference>
<comment type="similarity">
    <text evidence="2 8">Belongs to the Mediator complex subunit 8 family.</text>
</comment>
<evidence type="ECO:0000313" key="11">
    <source>
        <dbReference type="WBParaSite" id="L893_g46.t1"/>
    </source>
</evidence>
<comment type="subunit">
    <text evidence="3 8">Component of the Mediator complex.</text>
</comment>
<dbReference type="GO" id="GO:0016592">
    <property type="term" value="C:mediator complex"/>
    <property type="evidence" value="ECO:0007669"/>
    <property type="project" value="InterPro"/>
</dbReference>
<dbReference type="GO" id="GO:0000978">
    <property type="term" value="F:RNA polymerase II cis-regulatory region sequence-specific DNA binding"/>
    <property type="evidence" value="ECO:0007669"/>
    <property type="project" value="TreeGrafter"/>
</dbReference>
<dbReference type="GO" id="GO:0070847">
    <property type="term" value="C:core mediator complex"/>
    <property type="evidence" value="ECO:0007669"/>
    <property type="project" value="TreeGrafter"/>
</dbReference>
<evidence type="ECO:0000256" key="9">
    <source>
        <dbReference type="SAM" id="Coils"/>
    </source>
</evidence>
<keyword evidence="10" id="KW-1185">Reference proteome</keyword>
<feature type="coiled-coil region" evidence="9">
    <location>
        <begin position="6"/>
        <end position="40"/>
    </location>
</feature>
<dbReference type="AlphaFoldDB" id="A0A1I8ADE1"/>
<comment type="function">
    <text evidence="8">Component of the Mediator complex, a coactivator involved in the regulated transcription of nearly all RNA polymerase II-dependent genes. Mediator functions as a bridge to convey information from gene-specific regulatory proteins to the basal RNA polymerase II transcription machinery. Mediator is recruited to promoters by direct interactions with regulatory proteins and serves as a scaffold for the assembly of a functional preinitiation complex with RNA polymerase II and the general transcription factors.</text>
</comment>
<evidence type="ECO:0000256" key="4">
    <source>
        <dbReference type="ARBA" id="ARBA00023015"/>
    </source>
</evidence>
<sequence>MDTLTRDRLNIVINGLEAKLDEVRKTVEGLLASLDQQERLQWPEFLDKFTSASNELATILNFVRRASVFPSSEDGTEFLRKQLIVPKCVFPDEDEELSDATNGRVTVWNHDTVPLYLRTKMTAEVESEEQSFESIMLGDEKTNRQIDLSNNPQHLLQYNADDDGDGRLSVFDRC</sequence>
<keyword evidence="7 8" id="KW-0539">Nucleus</keyword>
<evidence type="ECO:0000256" key="8">
    <source>
        <dbReference type="RuleBase" id="RU364144"/>
    </source>
</evidence>
<keyword evidence="5 8" id="KW-0010">Activator</keyword>
<dbReference type="GO" id="GO:0003712">
    <property type="term" value="F:transcription coregulator activity"/>
    <property type="evidence" value="ECO:0007669"/>
    <property type="project" value="InterPro"/>
</dbReference>
<keyword evidence="6 8" id="KW-0804">Transcription</keyword>
<dbReference type="InterPro" id="IPR019364">
    <property type="entry name" value="Mediatior_Med8_fun/met"/>
</dbReference>
<protein>
    <recommendedName>
        <fullName evidence="8">Mediator of RNA polymerase II transcription subunit 8</fullName>
    </recommendedName>
    <alternativeName>
        <fullName evidence="8">Mediator complex subunit 8</fullName>
    </alternativeName>
</protein>
<gene>
    <name evidence="8" type="primary">MED8</name>
</gene>
<dbReference type="PANTHER" id="PTHR13074:SF9">
    <property type="entry name" value="MEDIATOR OF RNA POLYMERASE II TRANSCRIPTION SUBUNIT 8"/>
    <property type="match status" value="1"/>
</dbReference>
<evidence type="ECO:0000256" key="6">
    <source>
        <dbReference type="ARBA" id="ARBA00023163"/>
    </source>
</evidence>
<accession>A0A1I8ADE1</accession>
<organism evidence="10 11">
    <name type="scientific">Steinernema glaseri</name>
    <dbReference type="NCBI Taxonomy" id="37863"/>
    <lineage>
        <taxon>Eukaryota</taxon>
        <taxon>Metazoa</taxon>
        <taxon>Ecdysozoa</taxon>
        <taxon>Nematoda</taxon>
        <taxon>Chromadorea</taxon>
        <taxon>Rhabditida</taxon>
        <taxon>Tylenchina</taxon>
        <taxon>Panagrolaimomorpha</taxon>
        <taxon>Strongyloidoidea</taxon>
        <taxon>Steinernematidae</taxon>
        <taxon>Steinernema</taxon>
    </lineage>
</organism>
<keyword evidence="9" id="KW-0175">Coiled coil</keyword>
<evidence type="ECO:0000256" key="3">
    <source>
        <dbReference type="ARBA" id="ARBA00011837"/>
    </source>
</evidence>
<dbReference type="WBParaSite" id="L893_g46.t1">
    <property type="protein sequence ID" value="L893_g46.t1"/>
    <property type="gene ID" value="L893_g46"/>
</dbReference>
<dbReference type="Pfam" id="PF10232">
    <property type="entry name" value="Med8"/>
    <property type="match status" value="1"/>
</dbReference>
<dbReference type="GO" id="GO:0006357">
    <property type="term" value="P:regulation of transcription by RNA polymerase II"/>
    <property type="evidence" value="ECO:0007669"/>
    <property type="project" value="InterPro"/>
</dbReference>
<evidence type="ECO:0000256" key="7">
    <source>
        <dbReference type="ARBA" id="ARBA00023242"/>
    </source>
</evidence>
<evidence type="ECO:0000256" key="5">
    <source>
        <dbReference type="ARBA" id="ARBA00023159"/>
    </source>
</evidence>
<dbReference type="Proteomes" id="UP000095287">
    <property type="component" value="Unplaced"/>
</dbReference>
<comment type="subcellular location">
    <subcellularLocation>
        <location evidence="1 8">Nucleus</location>
    </subcellularLocation>
</comment>
<reference evidence="11" key="1">
    <citation type="submission" date="2016-11" db="UniProtKB">
        <authorList>
            <consortium name="WormBaseParasite"/>
        </authorList>
    </citation>
    <scope>IDENTIFICATION</scope>
</reference>